<keyword evidence="3 17" id="KW-0812">Transmembrane</keyword>
<dbReference type="GO" id="GO:0008270">
    <property type="term" value="F:zinc ion binding"/>
    <property type="evidence" value="ECO:0007669"/>
    <property type="project" value="UniProtKB-KW"/>
</dbReference>
<reference evidence="19 20" key="1">
    <citation type="submission" date="2022-03" db="EMBL/GenBank/DDBJ databases">
        <authorList>
            <person name="Macdonald S."/>
            <person name="Ahmed S."/>
            <person name="Newling K."/>
        </authorList>
    </citation>
    <scope>NUCLEOTIDE SEQUENCE [LARGE SCALE GENOMIC DNA]</scope>
</reference>
<evidence type="ECO:0000256" key="16">
    <source>
        <dbReference type="SAM" id="MobiDB-lite"/>
    </source>
</evidence>
<dbReference type="SUPFAM" id="SSF52025">
    <property type="entry name" value="PA domain"/>
    <property type="match status" value="1"/>
</dbReference>
<organism evidence="19 20">
    <name type="scientific">Eruca vesicaria subsp. sativa</name>
    <name type="common">Garden rocket</name>
    <name type="synonym">Eruca sativa</name>
    <dbReference type="NCBI Taxonomy" id="29727"/>
    <lineage>
        <taxon>Eukaryota</taxon>
        <taxon>Viridiplantae</taxon>
        <taxon>Streptophyta</taxon>
        <taxon>Embryophyta</taxon>
        <taxon>Tracheophyta</taxon>
        <taxon>Spermatophyta</taxon>
        <taxon>Magnoliopsida</taxon>
        <taxon>eudicotyledons</taxon>
        <taxon>Gunneridae</taxon>
        <taxon>Pentapetalae</taxon>
        <taxon>rosids</taxon>
        <taxon>malvids</taxon>
        <taxon>Brassicales</taxon>
        <taxon>Brassicaceae</taxon>
        <taxon>Brassiceae</taxon>
        <taxon>Eruca</taxon>
    </lineage>
</organism>
<keyword evidence="1" id="KW-0813">Transport</keyword>
<evidence type="ECO:0000313" key="20">
    <source>
        <dbReference type="Proteomes" id="UP001642260"/>
    </source>
</evidence>
<keyword evidence="8" id="KW-0653">Protein transport</keyword>
<dbReference type="InterPro" id="IPR051653">
    <property type="entry name" value="E3_ligase_sorting_rcpt"/>
</dbReference>
<sequence>MRDVIVCILAAPFIIQLSAATVVLNSISASFPNLPAKFEGSVPRNGICGALFVADPRDGCSPLLLASNWTQQRTTKLALIIRGGCSFEDKLLHAQDSGFQAVIVYDNFDNQDLVIMKVNTQDITLAAAVFVSNVAGNLLSKYARGREGECCIYPPTKGTAWTVLAISFFSLLLIITFLLLAFFAPRHWRARHNRTITLDPTLVRTLPTFTFTDSLHGDTCAICLEDYRFAESLRLLPCQHAFHLSCIDSWLTKWGTSCPVCKHDDIRTDTMSSEVLKRDRSRTGTSTGGFTFAQSSQSL</sequence>
<dbReference type="EMBL" id="CAKOAT010188822">
    <property type="protein sequence ID" value="CAH8354174.1"/>
    <property type="molecule type" value="Genomic_DNA"/>
</dbReference>
<dbReference type="PANTHER" id="PTHR47168:SF5">
    <property type="entry name" value="RING-TYPE DOMAIN-CONTAINING PROTEIN"/>
    <property type="match status" value="1"/>
</dbReference>
<dbReference type="SMART" id="SM00184">
    <property type="entry name" value="RING"/>
    <property type="match status" value="1"/>
</dbReference>
<evidence type="ECO:0000313" key="19">
    <source>
        <dbReference type="EMBL" id="CAH8354174.1"/>
    </source>
</evidence>
<dbReference type="InterPro" id="IPR046450">
    <property type="entry name" value="PA_dom_sf"/>
</dbReference>
<keyword evidence="12" id="KW-0325">Glycoprotein</keyword>
<dbReference type="Gene3D" id="3.50.30.30">
    <property type="match status" value="1"/>
</dbReference>
<dbReference type="PROSITE" id="PS50089">
    <property type="entry name" value="ZF_RING_2"/>
    <property type="match status" value="1"/>
</dbReference>
<evidence type="ECO:0000256" key="13">
    <source>
        <dbReference type="ARBA" id="ARBA00046288"/>
    </source>
</evidence>
<keyword evidence="6 15" id="KW-0863">Zinc-finger</keyword>
<evidence type="ECO:0000256" key="7">
    <source>
        <dbReference type="ARBA" id="ARBA00022833"/>
    </source>
</evidence>
<evidence type="ECO:0000256" key="8">
    <source>
        <dbReference type="ARBA" id="ARBA00022927"/>
    </source>
</evidence>
<evidence type="ECO:0000259" key="18">
    <source>
        <dbReference type="PROSITE" id="PS50089"/>
    </source>
</evidence>
<dbReference type="InterPro" id="IPR001841">
    <property type="entry name" value="Znf_RING"/>
</dbReference>
<evidence type="ECO:0000256" key="4">
    <source>
        <dbReference type="ARBA" id="ARBA00022723"/>
    </source>
</evidence>
<dbReference type="CDD" id="cd02123">
    <property type="entry name" value="PA_C_RZF_like"/>
    <property type="match status" value="1"/>
</dbReference>
<dbReference type="InterPro" id="IPR044744">
    <property type="entry name" value="ZNRF4/RNF13/RNF167_PA"/>
</dbReference>
<evidence type="ECO:0000256" key="17">
    <source>
        <dbReference type="SAM" id="Phobius"/>
    </source>
</evidence>
<feature type="compositionally biased region" description="Low complexity" evidence="16">
    <location>
        <begin position="283"/>
        <end position="292"/>
    </location>
</feature>
<dbReference type="GO" id="GO:0032586">
    <property type="term" value="C:protein storage vacuole membrane"/>
    <property type="evidence" value="ECO:0007669"/>
    <property type="project" value="UniProtKB-SubCell"/>
</dbReference>
<keyword evidence="4" id="KW-0479">Metal-binding</keyword>
<dbReference type="SUPFAM" id="SSF57850">
    <property type="entry name" value="RING/U-box"/>
    <property type="match status" value="1"/>
</dbReference>
<dbReference type="Pfam" id="PF13639">
    <property type="entry name" value="zf-RING_2"/>
    <property type="match status" value="1"/>
</dbReference>
<evidence type="ECO:0000256" key="3">
    <source>
        <dbReference type="ARBA" id="ARBA00022692"/>
    </source>
</evidence>
<keyword evidence="11" id="KW-1015">Disulfide bond</keyword>
<feature type="domain" description="RING-type" evidence="18">
    <location>
        <begin position="220"/>
        <end position="262"/>
    </location>
</feature>
<dbReference type="GO" id="GO:0012505">
    <property type="term" value="C:endomembrane system"/>
    <property type="evidence" value="ECO:0007669"/>
    <property type="project" value="UniProtKB-SubCell"/>
</dbReference>
<name>A0ABC8KBE5_ERUVS</name>
<keyword evidence="7" id="KW-0862">Zinc</keyword>
<feature type="transmembrane region" description="Helical" evidence="17">
    <location>
        <begin position="160"/>
        <end position="184"/>
    </location>
</feature>
<protein>
    <recommendedName>
        <fullName evidence="18">RING-type domain-containing protein</fullName>
    </recommendedName>
</protein>
<dbReference type="GO" id="GO:0015031">
    <property type="term" value="P:protein transport"/>
    <property type="evidence" value="ECO:0007669"/>
    <property type="project" value="UniProtKB-KW"/>
</dbReference>
<evidence type="ECO:0000256" key="14">
    <source>
        <dbReference type="ARBA" id="ARBA00060484"/>
    </source>
</evidence>
<evidence type="ECO:0000256" key="10">
    <source>
        <dbReference type="ARBA" id="ARBA00023136"/>
    </source>
</evidence>
<dbReference type="Pfam" id="PF02225">
    <property type="entry name" value="PA"/>
    <property type="match status" value="1"/>
</dbReference>
<dbReference type="Gene3D" id="3.30.40.10">
    <property type="entry name" value="Zinc/RING finger domain, C3HC4 (zinc finger)"/>
    <property type="match status" value="1"/>
</dbReference>
<gene>
    <name evidence="19" type="ORF">ERUC_LOCUS19929</name>
</gene>
<keyword evidence="9 17" id="KW-1133">Transmembrane helix</keyword>
<evidence type="ECO:0000256" key="2">
    <source>
        <dbReference type="ARBA" id="ARBA00022554"/>
    </source>
</evidence>
<dbReference type="PANTHER" id="PTHR47168">
    <property type="entry name" value="RING ZINC FINGER DOMAIN SUPERFAMILY PROTEIN-RELATED"/>
    <property type="match status" value="1"/>
</dbReference>
<accession>A0ABC8KBE5</accession>
<keyword evidence="2" id="KW-0926">Vacuole</keyword>
<evidence type="ECO:0000256" key="1">
    <source>
        <dbReference type="ARBA" id="ARBA00022448"/>
    </source>
</evidence>
<dbReference type="Proteomes" id="UP001642260">
    <property type="component" value="Unassembled WGS sequence"/>
</dbReference>
<proteinExistence type="predicted"/>
<comment type="subcellular location">
    <subcellularLocation>
        <location evidence="13">Endomembrane system</location>
        <topology evidence="13">Single-pass type I membrane protein</topology>
    </subcellularLocation>
    <subcellularLocation>
        <location evidence="14">Protein storage vacuole membrane</location>
    </subcellularLocation>
</comment>
<dbReference type="InterPro" id="IPR013083">
    <property type="entry name" value="Znf_RING/FYVE/PHD"/>
</dbReference>
<evidence type="ECO:0000256" key="9">
    <source>
        <dbReference type="ARBA" id="ARBA00022989"/>
    </source>
</evidence>
<evidence type="ECO:0000256" key="6">
    <source>
        <dbReference type="ARBA" id="ARBA00022771"/>
    </source>
</evidence>
<comment type="caution">
    <text evidence="19">The sequence shown here is derived from an EMBL/GenBank/DDBJ whole genome shotgun (WGS) entry which is preliminary data.</text>
</comment>
<dbReference type="AlphaFoldDB" id="A0ABC8KBE5"/>
<evidence type="ECO:0000256" key="12">
    <source>
        <dbReference type="ARBA" id="ARBA00023180"/>
    </source>
</evidence>
<keyword evidence="5" id="KW-0732">Signal</keyword>
<evidence type="ECO:0000256" key="15">
    <source>
        <dbReference type="PROSITE-ProRule" id="PRU00175"/>
    </source>
</evidence>
<dbReference type="FunFam" id="3.50.30.30:FF:000020">
    <property type="entry name" value="Receptor homology region transmembrane domain-and RING domain-containing protein 2"/>
    <property type="match status" value="1"/>
</dbReference>
<feature type="region of interest" description="Disordered" evidence="16">
    <location>
        <begin position="277"/>
        <end position="299"/>
    </location>
</feature>
<evidence type="ECO:0000256" key="11">
    <source>
        <dbReference type="ARBA" id="ARBA00023157"/>
    </source>
</evidence>
<evidence type="ECO:0000256" key="5">
    <source>
        <dbReference type="ARBA" id="ARBA00022729"/>
    </source>
</evidence>
<keyword evidence="10 17" id="KW-0472">Membrane</keyword>
<keyword evidence="20" id="KW-1185">Reference proteome</keyword>
<dbReference type="InterPro" id="IPR003137">
    <property type="entry name" value="PA_domain"/>
</dbReference>